<comment type="caution">
    <text evidence="1">The sequence shown here is derived from an EMBL/GenBank/DDBJ whole genome shotgun (WGS) entry which is preliminary data.</text>
</comment>
<evidence type="ECO:0000313" key="1">
    <source>
        <dbReference type="EMBL" id="KAH7926902.1"/>
    </source>
</evidence>
<sequence length="141" mass="15365">TSPRTRTPPPLYASFTPAGTLDVPGTLLVLARRFEKLERWSVGHTRALEERMGDVERWLVEREAAGTGKDQGKGEEERGKDQGKGKEEQGEGEGKEAQALTALRADLAELHSRMSEMGREMALLAANAANHIPSNPATYAP</sequence>
<name>A0ACB8BN22_9AGAM</name>
<protein>
    <submittedName>
        <fullName evidence="1">Uncharacterized protein</fullName>
    </submittedName>
</protein>
<dbReference type="Proteomes" id="UP000790709">
    <property type="component" value="Unassembled WGS sequence"/>
</dbReference>
<evidence type="ECO:0000313" key="2">
    <source>
        <dbReference type="Proteomes" id="UP000790709"/>
    </source>
</evidence>
<organism evidence="1 2">
    <name type="scientific">Leucogyrophana mollusca</name>
    <dbReference type="NCBI Taxonomy" id="85980"/>
    <lineage>
        <taxon>Eukaryota</taxon>
        <taxon>Fungi</taxon>
        <taxon>Dikarya</taxon>
        <taxon>Basidiomycota</taxon>
        <taxon>Agaricomycotina</taxon>
        <taxon>Agaricomycetes</taxon>
        <taxon>Agaricomycetidae</taxon>
        <taxon>Boletales</taxon>
        <taxon>Boletales incertae sedis</taxon>
        <taxon>Leucogyrophana</taxon>
    </lineage>
</organism>
<accession>A0ACB8BN22</accession>
<feature type="non-terminal residue" evidence="1">
    <location>
        <position position="141"/>
    </location>
</feature>
<dbReference type="EMBL" id="MU266375">
    <property type="protein sequence ID" value="KAH7926902.1"/>
    <property type="molecule type" value="Genomic_DNA"/>
</dbReference>
<feature type="non-terminal residue" evidence="1">
    <location>
        <position position="1"/>
    </location>
</feature>
<reference evidence="1" key="1">
    <citation type="journal article" date="2021" name="New Phytol.">
        <title>Evolutionary innovations through gain and loss of genes in the ectomycorrhizal Boletales.</title>
        <authorList>
            <person name="Wu G."/>
            <person name="Miyauchi S."/>
            <person name="Morin E."/>
            <person name="Kuo A."/>
            <person name="Drula E."/>
            <person name="Varga T."/>
            <person name="Kohler A."/>
            <person name="Feng B."/>
            <person name="Cao Y."/>
            <person name="Lipzen A."/>
            <person name="Daum C."/>
            <person name="Hundley H."/>
            <person name="Pangilinan J."/>
            <person name="Johnson J."/>
            <person name="Barry K."/>
            <person name="LaButti K."/>
            <person name="Ng V."/>
            <person name="Ahrendt S."/>
            <person name="Min B."/>
            <person name="Choi I.G."/>
            <person name="Park H."/>
            <person name="Plett J.M."/>
            <person name="Magnuson J."/>
            <person name="Spatafora J.W."/>
            <person name="Nagy L.G."/>
            <person name="Henrissat B."/>
            <person name="Grigoriev I.V."/>
            <person name="Yang Z.L."/>
            <person name="Xu J."/>
            <person name="Martin F.M."/>
        </authorList>
    </citation>
    <scope>NUCLEOTIDE SEQUENCE</scope>
    <source>
        <strain evidence="1">KUC20120723A-06</strain>
    </source>
</reference>
<proteinExistence type="predicted"/>
<keyword evidence="2" id="KW-1185">Reference proteome</keyword>
<gene>
    <name evidence="1" type="ORF">BV22DRAFT_980558</name>
</gene>